<keyword evidence="2" id="KW-0378">Hydrolase</keyword>
<dbReference type="GO" id="GO:0006412">
    <property type="term" value="P:translation"/>
    <property type="evidence" value="ECO:0007669"/>
    <property type="project" value="UniProtKB-UniRule"/>
</dbReference>
<dbReference type="AlphaFoldDB" id="K2F5A5"/>
<name>K2F5A5_9BACT</name>
<evidence type="ECO:0000256" key="1">
    <source>
        <dbReference type="ARBA" id="ARBA00010759"/>
    </source>
</evidence>
<keyword evidence="2" id="KW-0479">Metal-binding</keyword>
<evidence type="ECO:0000256" key="2">
    <source>
        <dbReference type="HAMAP-Rule" id="MF_00163"/>
    </source>
</evidence>
<feature type="active site" evidence="2">
    <location>
        <position position="142"/>
    </location>
</feature>
<dbReference type="SUPFAM" id="SSF56420">
    <property type="entry name" value="Peptide deformylase"/>
    <property type="match status" value="1"/>
</dbReference>
<sequence length="167" mass="20510">MKISIQTGKNNQILRSVSEEIKLNEYKKFFLLWEEMVKFVKNPDNWGVWLAAPQLWINKRLISVSLIRNYDDDNFKTIYMINPKILEHSESTEFDKEWCLSVPWEYWEVERFSEIKLSYIWWNWKENILFLKWISARIVQHEIDHLDWVLFTDRTVEIKNNDKEHVL</sequence>
<dbReference type="InterPro" id="IPR036821">
    <property type="entry name" value="Peptide_deformylase_sf"/>
</dbReference>
<reference evidence="3" key="1">
    <citation type="journal article" date="2012" name="Science">
        <title>Fermentation, hydrogen, and sulfur metabolism in multiple uncultivated bacterial phyla.</title>
        <authorList>
            <person name="Wrighton K.C."/>
            <person name="Thomas B.C."/>
            <person name="Sharon I."/>
            <person name="Miller C.S."/>
            <person name="Castelle C.J."/>
            <person name="VerBerkmoes N.C."/>
            <person name="Wilkins M.J."/>
            <person name="Hettich R.L."/>
            <person name="Lipton M.S."/>
            <person name="Williams K.H."/>
            <person name="Long P.E."/>
            <person name="Banfield J.F."/>
        </authorList>
    </citation>
    <scope>NUCLEOTIDE SEQUENCE [LARGE SCALE GENOMIC DNA]</scope>
</reference>
<comment type="caution">
    <text evidence="3">The sequence shown here is derived from an EMBL/GenBank/DDBJ whole genome shotgun (WGS) entry which is preliminary data.</text>
</comment>
<feature type="binding site" evidence="2">
    <location>
        <position position="99"/>
    </location>
    <ligand>
        <name>Fe cation</name>
        <dbReference type="ChEBI" id="CHEBI:24875"/>
    </ligand>
</feature>
<dbReference type="HAMAP" id="MF_00163">
    <property type="entry name" value="Pep_deformylase"/>
    <property type="match status" value="1"/>
</dbReference>
<dbReference type="EMBL" id="AMFJ01000864">
    <property type="protein sequence ID" value="EKE26276.1"/>
    <property type="molecule type" value="Genomic_DNA"/>
</dbReference>
<comment type="catalytic activity">
    <reaction evidence="2">
        <text>N-terminal N-formyl-L-methionyl-[peptide] + H2O = N-terminal L-methionyl-[peptide] + formate</text>
        <dbReference type="Rhea" id="RHEA:24420"/>
        <dbReference type="Rhea" id="RHEA-COMP:10639"/>
        <dbReference type="Rhea" id="RHEA-COMP:10640"/>
        <dbReference type="ChEBI" id="CHEBI:15377"/>
        <dbReference type="ChEBI" id="CHEBI:15740"/>
        <dbReference type="ChEBI" id="CHEBI:49298"/>
        <dbReference type="ChEBI" id="CHEBI:64731"/>
        <dbReference type="EC" id="3.5.1.88"/>
    </reaction>
</comment>
<dbReference type="CDD" id="cd00487">
    <property type="entry name" value="Pep_deformylase"/>
    <property type="match status" value="1"/>
</dbReference>
<comment type="similarity">
    <text evidence="1 2">Belongs to the polypeptide deformylase family.</text>
</comment>
<organism evidence="3">
    <name type="scientific">uncultured bacterium</name>
    <name type="common">gcode 4</name>
    <dbReference type="NCBI Taxonomy" id="1234023"/>
    <lineage>
        <taxon>Bacteria</taxon>
        <taxon>environmental samples</taxon>
    </lineage>
</organism>
<dbReference type="Pfam" id="PF01327">
    <property type="entry name" value="Pep_deformylase"/>
    <property type="match status" value="1"/>
</dbReference>
<dbReference type="PIRSF" id="PIRSF004749">
    <property type="entry name" value="Pep_def"/>
    <property type="match status" value="1"/>
</dbReference>
<feature type="binding site" evidence="2">
    <location>
        <position position="145"/>
    </location>
    <ligand>
        <name>Fe cation</name>
        <dbReference type="ChEBI" id="CHEBI:24875"/>
    </ligand>
</feature>
<comment type="function">
    <text evidence="2">Removes the formyl group from the N-terminal Met of newly synthesized proteins. Requires at least a dipeptide for an efficient rate of reaction. N-terminal L-methionine is a prerequisite for activity but the enzyme has broad specificity at other positions.</text>
</comment>
<dbReference type="PRINTS" id="PR01576">
    <property type="entry name" value="PDEFORMYLASE"/>
</dbReference>
<comment type="cofactor">
    <cofactor evidence="2">
        <name>Fe(2+)</name>
        <dbReference type="ChEBI" id="CHEBI:29033"/>
    </cofactor>
    <text evidence="2">Binds 1 Fe(2+) ion.</text>
</comment>
<feature type="binding site" evidence="2">
    <location>
        <position position="141"/>
    </location>
    <ligand>
        <name>Fe cation</name>
        <dbReference type="ChEBI" id="CHEBI:24875"/>
    </ligand>
</feature>
<dbReference type="EC" id="3.5.1.88" evidence="2"/>
<keyword evidence="2" id="KW-0648">Protein biosynthesis</keyword>
<dbReference type="PANTHER" id="PTHR10458:SF22">
    <property type="entry name" value="PEPTIDE DEFORMYLASE"/>
    <property type="match status" value="1"/>
</dbReference>
<protein>
    <recommendedName>
        <fullName evidence="2">Peptide deformylase</fullName>
        <shortName evidence="2">PDF</shortName>
        <ecNumber evidence="2">3.5.1.88</ecNumber>
    </recommendedName>
    <alternativeName>
        <fullName evidence="2">Polypeptide deformylase</fullName>
    </alternativeName>
</protein>
<dbReference type="GO" id="GO:0046872">
    <property type="term" value="F:metal ion binding"/>
    <property type="evidence" value="ECO:0007669"/>
    <property type="project" value="UniProtKB-KW"/>
</dbReference>
<evidence type="ECO:0000313" key="3">
    <source>
        <dbReference type="EMBL" id="EKE26276.1"/>
    </source>
</evidence>
<proteinExistence type="inferred from homology"/>
<dbReference type="GO" id="GO:0042586">
    <property type="term" value="F:peptide deformylase activity"/>
    <property type="evidence" value="ECO:0007669"/>
    <property type="project" value="UniProtKB-UniRule"/>
</dbReference>
<dbReference type="Gene3D" id="3.90.45.10">
    <property type="entry name" value="Peptide deformylase"/>
    <property type="match status" value="1"/>
</dbReference>
<gene>
    <name evidence="2" type="primary">def</name>
    <name evidence="3" type="ORF">ACD_4C00348G0006</name>
</gene>
<dbReference type="PANTHER" id="PTHR10458">
    <property type="entry name" value="PEPTIDE DEFORMYLASE"/>
    <property type="match status" value="1"/>
</dbReference>
<accession>K2F5A5</accession>
<dbReference type="InterPro" id="IPR023635">
    <property type="entry name" value="Peptide_deformylase"/>
</dbReference>
<keyword evidence="2" id="KW-0408">Iron</keyword>